<feature type="transmembrane region" description="Helical" evidence="2">
    <location>
        <begin position="310"/>
        <end position="334"/>
    </location>
</feature>
<dbReference type="AlphaFoldDB" id="A0AAN6WVC4"/>
<keyword evidence="2" id="KW-1133">Transmembrane helix</keyword>
<feature type="region of interest" description="Disordered" evidence="1">
    <location>
        <begin position="204"/>
        <end position="224"/>
    </location>
</feature>
<proteinExistence type="predicted"/>
<organism evidence="3 4">
    <name type="scientific">Podospora australis</name>
    <dbReference type="NCBI Taxonomy" id="1536484"/>
    <lineage>
        <taxon>Eukaryota</taxon>
        <taxon>Fungi</taxon>
        <taxon>Dikarya</taxon>
        <taxon>Ascomycota</taxon>
        <taxon>Pezizomycotina</taxon>
        <taxon>Sordariomycetes</taxon>
        <taxon>Sordariomycetidae</taxon>
        <taxon>Sordariales</taxon>
        <taxon>Podosporaceae</taxon>
        <taxon>Podospora</taxon>
    </lineage>
</organism>
<gene>
    <name evidence="3" type="ORF">QBC35DRAFT_208915</name>
</gene>
<keyword evidence="4" id="KW-1185">Reference proteome</keyword>
<dbReference type="Proteomes" id="UP001302126">
    <property type="component" value="Unassembled WGS sequence"/>
</dbReference>
<name>A0AAN6WVC4_9PEZI</name>
<accession>A0AAN6WVC4</accession>
<sequence length="349" mass="39576">MMDSSLDLEADLPTSTDEILELRDFIQRMLLEQHQISRFWKAARWFTRPWRLQGFARTPTLLGAIGTDVRLPEVVEPNSYELEPFSQPEHRVRDHPAAEPTIPHPVATEEMPAVPSGEEPTPSAGSTISQQPVRRRIMWRRLTWQEHATLARNLITIALHSTAVALSAVAVWHAVSSTLLAQWTSEKEYLEYCEAHAWSPTGCEKAENSTLGPPPGYTPNHGRRDDNSTLSDPQIFFEKIISTVEVLCMSVMLWHGFFPRTPFPWFVLCLSLPATAFVLMQPTRLTMTFVAGGMPLKISEVHEIPSASEFFTFLMECLVASLFTSIIGLLILVFMRGRQRFNWPDFPLC</sequence>
<keyword evidence="2" id="KW-0812">Transmembrane</keyword>
<evidence type="ECO:0000256" key="2">
    <source>
        <dbReference type="SAM" id="Phobius"/>
    </source>
</evidence>
<comment type="caution">
    <text evidence="3">The sequence shown here is derived from an EMBL/GenBank/DDBJ whole genome shotgun (WGS) entry which is preliminary data.</text>
</comment>
<dbReference type="EMBL" id="MU864390">
    <property type="protein sequence ID" value="KAK4188323.1"/>
    <property type="molecule type" value="Genomic_DNA"/>
</dbReference>
<feature type="region of interest" description="Disordered" evidence="1">
    <location>
        <begin position="110"/>
        <end position="132"/>
    </location>
</feature>
<evidence type="ECO:0000256" key="1">
    <source>
        <dbReference type="SAM" id="MobiDB-lite"/>
    </source>
</evidence>
<reference evidence="3" key="2">
    <citation type="submission" date="2023-05" db="EMBL/GenBank/DDBJ databases">
        <authorList>
            <consortium name="Lawrence Berkeley National Laboratory"/>
            <person name="Steindorff A."/>
            <person name="Hensen N."/>
            <person name="Bonometti L."/>
            <person name="Westerberg I."/>
            <person name="Brannstrom I.O."/>
            <person name="Guillou S."/>
            <person name="Cros-Aarteil S."/>
            <person name="Calhoun S."/>
            <person name="Haridas S."/>
            <person name="Kuo A."/>
            <person name="Mondo S."/>
            <person name="Pangilinan J."/>
            <person name="Riley R."/>
            <person name="Labutti K."/>
            <person name="Andreopoulos B."/>
            <person name="Lipzen A."/>
            <person name="Chen C."/>
            <person name="Yanf M."/>
            <person name="Daum C."/>
            <person name="Ng V."/>
            <person name="Clum A."/>
            <person name="Ohm R."/>
            <person name="Martin F."/>
            <person name="Silar P."/>
            <person name="Natvig D."/>
            <person name="Lalanne C."/>
            <person name="Gautier V."/>
            <person name="Ament-Velasquez S.L."/>
            <person name="Kruys A."/>
            <person name="Hutchinson M.I."/>
            <person name="Powell A.J."/>
            <person name="Barry K."/>
            <person name="Miller A.N."/>
            <person name="Grigoriev I.V."/>
            <person name="Debuchy R."/>
            <person name="Gladieux P."/>
            <person name="Thoren M.H."/>
            <person name="Johannesson H."/>
        </authorList>
    </citation>
    <scope>NUCLEOTIDE SEQUENCE</scope>
    <source>
        <strain evidence="3">PSN309</strain>
    </source>
</reference>
<keyword evidence="2" id="KW-0472">Membrane</keyword>
<evidence type="ECO:0000313" key="4">
    <source>
        <dbReference type="Proteomes" id="UP001302126"/>
    </source>
</evidence>
<feature type="transmembrane region" description="Helical" evidence="2">
    <location>
        <begin position="240"/>
        <end position="258"/>
    </location>
</feature>
<feature type="compositionally biased region" description="Polar residues" evidence="1">
    <location>
        <begin position="123"/>
        <end position="132"/>
    </location>
</feature>
<evidence type="ECO:0000313" key="3">
    <source>
        <dbReference type="EMBL" id="KAK4188323.1"/>
    </source>
</evidence>
<protein>
    <submittedName>
        <fullName evidence="3">Uncharacterized protein</fullName>
    </submittedName>
</protein>
<feature type="transmembrane region" description="Helical" evidence="2">
    <location>
        <begin position="265"/>
        <end position="290"/>
    </location>
</feature>
<reference evidence="3" key="1">
    <citation type="journal article" date="2023" name="Mol. Phylogenet. Evol.">
        <title>Genome-scale phylogeny and comparative genomics of the fungal order Sordariales.</title>
        <authorList>
            <person name="Hensen N."/>
            <person name="Bonometti L."/>
            <person name="Westerberg I."/>
            <person name="Brannstrom I.O."/>
            <person name="Guillou S."/>
            <person name="Cros-Aarteil S."/>
            <person name="Calhoun S."/>
            <person name="Haridas S."/>
            <person name="Kuo A."/>
            <person name="Mondo S."/>
            <person name="Pangilinan J."/>
            <person name="Riley R."/>
            <person name="LaButti K."/>
            <person name="Andreopoulos B."/>
            <person name="Lipzen A."/>
            <person name="Chen C."/>
            <person name="Yan M."/>
            <person name="Daum C."/>
            <person name="Ng V."/>
            <person name="Clum A."/>
            <person name="Steindorff A."/>
            <person name="Ohm R.A."/>
            <person name="Martin F."/>
            <person name="Silar P."/>
            <person name="Natvig D.O."/>
            <person name="Lalanne C."/>
            <person name="Gautier V."/>
            <person name="Ament-Velasquez S.L."/>
            <person name="Kruys A."/>
            <person name="Hutchinson M.I."/>
            <person name="Powell A.J."/>
            <person name="Barry K."/>
            <person name="Miller A.N."/>
            <person name="Grigoriev I.V."/>
            <person name="Debuchy R."/>
            <person name="Gladieux P."/>
            <person name="Hiltunen Thoren M."/>
            <person name="Johannesson H."/>
        </authorList>
    </citation>
    <scope>NUCLEOTIDE SEQUENCE</scope>
    <source>
        <strain evidence="3">PSN309</strain>
    </source>
</reference>